<feature type="non-terminal residue" evidence="2">
    <location>
        <position position="1"/>
    </location>
</feature>
<proteinExistence type="predicted"/>
<evidence type="ECO:0000313" key="3">
    <source>
        <dbReference type="EMBL" id="CAF4096518.1"/>
    </source>
</evidence>
<dbReference type="GO" id="GO:0016787">
    <property type="term" value="F:hydrolase activity"/>
    <property type="evidence" value="ECO:0007669"/>
    <property type="project" value="InterPro"/>
</dbReference>
<dbReference type="EMBL" id="CAJOBC010032605">
    <property type="protein sequence ID" value="CAF4096518.1"/>
    <property type="molecule type" value="Genomic_DNA"/>
</dbReference>
<reference evidence="2" key="1">
    <citation type="submission" date="2021-02" db="EMBL/GenBank/DDBJ databases">
        <authorList>
            <person name="Nowell W R."/>
        </authorList>
    </citation>
    <scope>NUCLEOTIDE SEQUENCE</scope>
</reference>
<keyword evidence="4" id="KW-1185">Reference proteome</keyword>
<dbReference type="Proteomes" id="UP000681722">
    <property type="component" value="Unassembled WGS sequence"/>
</dbReference>
<evidence type="ECO:0000259" key="1">
    <source>
        <dbReference type="Pfam" id="PF07859"/>
    </source>
</evidence>
<sequence>MNPVMNDEALAHLEFMTNCLPPLKSFNVESMRERMELTAEKTNKKLSNTFNGTEKETFIPIPSREIEYRLSPEYKYPVWLDDCLEVTKYILKYKTWFDFDGQSSSHKQFIDSQYLITPELRKWFHKNAFRDENDIRDSRVSLLLQSSFNNLPPCLFIVAELDAVRDDSYEYQKLLDKAGVKTQLVLIQGVLHSFFNLP</sequence>
<dbReference type="InterPro" id="IPR029058">
    <property type="entry name" value="AB_hydrolase_fold"/>
</dbReference>
<dbReference type="AlphaFoldDB" id="A0A815D0I4"/>
<dbReference type="Proteomes" id="UP000663829">
    <property type="component" value="Unassembled WGS sequence"/>
</dbReference>
<dbReference type="Gene3D" id="3.40.50.1820">
    <property type="entry name" value="alpha/beta hydrolase"/>
    <property type="match status" value="1"/>
</dbReference>
<gene>
    <name evidence="2" type="ORF">GPM918_LOCUS28026</name>
    <name evidence="3" type="ORF">SRO942_LOCUS28467</name>
</gene>
<evidence type="ECO:0000313" key="4">
    <source>
        <dbReference type="Proteomes" id="UP000663829"/>
    </source>
</evidence>
<evidence type="ECO:0000313" key="2">
    <source>
        <dbReference type="EMBL" id="CAF1290785.1"/>
    </source>
</evidence>
<dbReference type="InterPro" id="IPR013094">
    <property type="entry name" value="AB_hydrolase_3"/>
</dbReference>
<organism evidence="2 4">
    <name type="scientific">Didymodactylos carnosus</name>
    <dbReference type="NCBI Taxonomy" id="1234261"/>
    <lineage>
        <taxon>Eukaryota</taxon>
        <taxon>Metazoa</taxon>
        <taxon>Spiralia</taxon>
        <taxon>Gnathifera</taxon>
        <taxon>Rotifera</taxon>
        <taxon>Eurotatoria</taxon>
        <taxon>Bdelloidea</taxon>
        <taxon>Philodinida</taxon>
        <taxon>Philodinidae</taxon>
        <taxon>Didymodactylos</taxon>
    </lineage>
</organism>
<protein>
    <recommendedName>
        <fullName evidence="1">Alpha/beta hydrolase fold-3 domain-containing protein</fullName>
    </recommendedName>
</protein>
<dbReference type="EMBL" id="CAJNOQ010012045">
    <property type="protein sequence ID" value="CAF1290785.1"/>
    <property type="molecule type" value="Genomic_DNA"/>
</dbReference>
<accession>A0A815D0I4</accession>
<feature type="domain" description="Alpha/beta hydrolase fold-3" evidence="1">
    <location>
        <begin position="102"/>
        <end position="195"/>
    </location>
</feature>
<dbReference type="OrthoDB" id="408631at2759"/>
<comment type="caution">
    <text evidence="2">The sequence shown here is derived from an EMBL/GenBank/DDBJ whole genome shotgun (WGS) entry which is preliminary data.</text>
</comment>
<name>A0A815D0I4_9BILA</name>
<dbReference type="Pfam" id="PF07859">
    <property type="entry name" value="Abhydrolase_3"/>
    <property type="match status" value="1"/>
</dbReference>
<dbReference type="SUPFAM" id="SSF53474">
    <property type="entry name" value="alpha/beta-Hydrolases"/>
    <property type="match status" value="1"/>
</dbReference>